<keyword evidence="3" id="KW-1185">Reference proteome</keyword>
<comment type="caution">
    <text evidence="2">The sequence shown here is derived from an EMBL/GenBank/DDBJ whole genome shotgun (WGS) entry which is preliminary data.</text>
</comment>
<feature type="region of interest" description="Disordered" evidence="1">
    <location>
        <begin position="233"/>
        <end position="308"/>
    </location>
</feature>
<reference evidence="2" key="1">
    <citation type="submission" date="2017-07" db="EMBL/GenBank/DDBJ databases">
        <title>Taro Niue Genome Assembly and Annotation.</title>
        <authorList>
            <person name="Atibalentja N."/>
            <person name="Keating K."/>
            <person name="Fields C.J."/>
        </authorList>
    </citation>
    <scope>NUCLEOTIDE SEQUENCE</scope>
    <source>
        <strain evidence="2">Niue_2</strain>
        <tissue evidence="2">Leaf</tissue>
    </source>
</reference>
<proteinExistence type="predicted"/>
<sequence>MIVDMPTWKMRDNINESNQEEMGATENQSKVLAQLETDHQEDSIHNVILEESSSELATLKLGGDKKECHLDVRSKFDVTLFQVDDREDVSVEKELGVIINHSSWVREELEILSEVHIDWVSLEVNKDMELLPLPDLGKSNMFMDMLPLADLSTALEPFKLPCVESHIHFIPDHVTIFDSSQPMEFKQSSEHPTQFDLNIMKEDLKMEVVGEKDENNKVRIDIVSELTISEDEEVHFKSKKMKGREEEQEKVGRHEEEKEGGQVMVDISKDEGGQEVDLMSKEKEKGGEEQEELSKIKEEGREESKKDVGQDMDTIMQTLDALVENIMPPTTTAKMPPSGEKKRKVVKAISPSSLTRRVKEARRTRSQSALLKFAQCEVRRDYRGRKQLSIEEVWVIDNFLDTTRINGDNILEPKKDGWGAYVNPEHIISLLFGKELESTIIDMFLLLLRRKTEDQPSEYYEYDCLPAYGKVKFLKEGFLEIFGLDTTEWPVVVPSPCPQQGARDDYALFVFKYIECGFSIRLPQPKSEIEAVD</sequence>
<name>A0A843XSX0_COLES</name>
<evidence type="ECO:0000256" key="1">
    <source>
        <dbReference type="SAM" id="MobiDB-lite"/>
    </source>
</evidence>
<organism evidence="2 3">
    <name type="scientific">Colocasia esculenta</name>
    <name type="common">Wild taro</name>
    <name type="synonym">Arum esculentum</name>
    <dbReference type="NCBI Taxonomy" id="4460"/>
    <lineage>
        <taxon>Eukaryota</taxon>
        <taxon>Viridiplantae</taxon>
        <taxon>Streptophyta</taxon>
        <taxon>Embryophyta</taxon>
        <taxon>Tracheophyta</taxon>
        <taxon>Spermatophyta</taxon>
        <taxon>Magnoliopsida</taxon>
        <taxon>Liliopsida</taxon>
        <taxon>Araceae</taxon>
        <taxon>Aroideae</taxon>
        <taxon>Colocasieae</taxon>
        <taxon>Colocasia</taxon>
    </lineage>
</organism>
<dbReference type="EMBL" id="NMUH01015214">
    <property type="protein sequence ID" value="MQM23148.1"/>
    <property type="molecule type" value="Genomic_DNA"/>
</dbReference>
<dbReference type="OrthoDB" id="198735at2759"/>
<dbReference type="AlphaFoldDB" id="A0A843XSX0"/>
<feature type="compositionally biased region" description="Basic and acidic residues" evidence="1">
    <location>
        <begin position="243"/>
        <end position="260"/>
    </location>
</feature>
<protein>
    <submittedName>
        <fullName evidence="2">Uncharacterized protein</fullName>
    </submittedName>
</protein>
<dbReference type="Proteomes" id="UP000652761">
    <property type="component" value="Unassembled WGS sequence"/>
</dbReference>
<evidence type="ECO:0000313" key="3">
    <source>
        <dbReference type="Proteomes" id="UP000652761"/>
    </source>
</evidence>
<evidence type="ECO:0000313" key="2">
    <source>
        <dbReference type="EMBL" id="MQM23148.1"/>
    </source>
</evidence>
<gene>
    <name evidence="2" type="ORF">Taro_056211</name>
</gene>
<accession>A0A843XSX0</accession>
<feature type="compositionally biased region" description="Basic and acidic residues" evidence="1">
    <location>
        <begin position="267"/>
        <end position="308"/>
    </location>
</feature>